<name>A0ABM8RQG6_9BACT</name>
<comment type="caution">
    <text evidence="1">The sequence shown here is derived from an EMBL/GenBank/DDBJ whole genome shotgun (WGS) entry which is preliminary data.</text>
</comment>
<dbReference type="Proteomes" id="UP000675880">
    <property type="component" value="Unassembled WGS sequence"/>
</dbReference>
<evidence type="ECO:0000313" key="2">
    <source>
        <dbReference type="Proteomes" id="UP000675880"/>
    </source>
</evidence>
<organism evidence="1 2">
    <name type="scientific">Nitrospira defluvii</name>
    <dbReference type="NCBI Taxonomy" id="330214"/>
    <lineage>
        <taxon>Bacteria</taxon>
        <taxon>Pseudomonadati</taxon>
        <taxon>Nitrospirota</taxon>
        <taxon>Nitrospiria</taxon>
        <taxon>Nitrospirales</taxon>
        <taxon>Nitrospiraceae</taxon>
        <taxon>Nitrospira</taxon>
    </lineage>
</organism>
<proteinExistence type="predicted"/>
<protein>
    <submittedName>
        <fullName evidence="1">Uncharacterized protein</fullName>
    </submittedName>
</protein>
<sequence length="80" mass="9011">MVGALLRQYIMAIIGHATRDIPDGIAVVEMNKKELAGGHAFQLELGLHEIIGTNDPTKIQLLVWNLSRRRCLRHVRTDPQ</sequence>
<keyword evidence="2" id="KW-1185">Reference proteome</keyword>
<accession>A0ABM8RQG6</accession>
<gene>
    <name evidence="1" type="ORF">NSPZN2_40045</name>
</gene>
<dbReference type="EMBL" id="CAJNBJ010000017">
    <property type="protein sequence ID" value="CAE6766007.1"/>
    <property type="molecule type" value="Genomic_DNA"/>
</dbReference>
<reference evidence="1 2" key="1">
    <citation type="submission" date="2021-02" db="EMBL/GenBank/DDBJ databases">
        <authorList>
            <person name="Han P."/>
        </authorList>
    </citation>
    <scope>NUCLEOTIDE SEQUENCE [LARGE SCALE GENOMIC DNA]</scope>
    <source>
        <strain evidence="1">Candidatus Nitrospira sp. ZN2</strain>
    </source>
</reference>
<evidence type="ECO:0000313" key="1">
    <source>
        <dbReference type="EMBL" id="CAE6766007.1"/>
    </source>
</evidence>